<dbReference type="GO" id="GO:0008883">
    <property type="term" value="F:glutamyl-tRNA reductase activity"/>
    <property type="evidence" value="ECO:0007669"/>
    <property type="project" value="UniProtKB-UniRule"/>
</dbReference>
<sequence length="288" mass="32888">MYRLRKEKVFECVPHVVLNTCARVEVYYGDGGATEEIIRHLYKVTSGLDSFFIGETAIQGQVKRAYLRAREEGTLSNGLNHLFQSALRAGKRVKRETSISKGAMSYETAVLNLIKQSEVKLESASIMVLGMNEMNEIIIKYLKKYGAKHIMIMSRSFDKAFSFAKKYDLKVMPIDERYHHLKHADIVISATSAPHILLEESYARFKQGALLIDLASPRDIAPGIVNNRDVTLYNVEDIGRMSFNAREERLKEKVRAEIIIEEETAKYLLSQNRRSKIGEKKKSVCVYE</sequence>
<dbReference type="PANTHER" id="PTHR43013:SF1">
    <property type="entry name" value="GLUTAMYL-TRNA REDUCTASE"/>
    <property type="match status" value="1"/>
</dbReference>
<feature type="binding site" evidence="4">
    <location>
        <begin position="20"/>
        <end position="23"/>
    </location>
    <ligand>
        <name>substrate</name>
    </ligand>
</feature>
<organism evidence="7 8">
    <name type="scientific">Candidatus Omnitrophus magneticus</name>
    <dbReference type="NCBI Taxonomy" id="1609969"/>
    <lineage>
        <taxon>Bacteria</taxon>
        <taxon>Pseudomonadati</taxon>
        <taxon>Candidatus Omnitrophota</taxon>
        <taxon>Candidatus Omnitrophus</taxon>
    </lineage>
</organism>
<feature type="active site" description="Nucleophile" evidence="4">
    <location>
        <position position="21"/>
    </location>
</feature>
<dbReference type="AlphaFoldDB" id="A0A0F0CLM9"/>
<proteinExistence type="inferred from homology"/>
<evidence type="ECO:0000256" key="3">
    <source>
        <dbReference type="ARBA" id="ARBA00023244"/>
    </source>
</evidence>
<dbReference type="EC" id="1.2.1.70" evidence="4"/>
<feature type="site" description="Important for activity" evidence="4">
    <location>
        <position position="40"/>
    </location>
</feature>
<dbReference type="InterPro" id="IPR015895">
    <property type="entry name" value="4pyrrol_synth_GluRdtase_N"/>
</dbReference>
<evidence type="ECO:0000256" key="4">
    <source>
        <dbReference type="HAMAP-Rule" id="MF_00087"/>
    </source>
</evidence>
<dbReference type="HAMAP" id="MF_00087">
    <property type="entry name" value="Glu_tRNA_reductase"/>
    <property type="match status" value="1"/>
</dbReference>
<dbReference type="PATRIC" id="fig|1609969.3.peg.2035"/>
<evidence type="ECO:0000313" key="8">
    <source>
        <dbReference type="Proteomes" id="UP000033428"/>
    </source>
</evidence>
<reference evidence="7 8" key="1">
    <citation type="submission" date="2015-02" db="EMBL/GenBank/DDBJ databases">
        <title>Single-cell genomics of uncultivated deep-branching MTB reveals a conserved set of magnetosome genes.</title>
        <authorList>
            <person name="Kolinko S."/>
            <person name="Richter M."/>
            <person name="Glockner F.O."/>
            <person name="Brachmann A."/>
            <person name="Schuler D."/>
        </authorList>
    </citation>
    <scope>NUCLEOTIDE SEQUENCE [LARGE SCALE GENOMIC DNA]</scope>
    <source>
        <strain evidence="7">SKK-01</strain>
    </source>
</reference>
<evidence type="ECO:0000259" key="6">
    <source>
        <dbReference type="Pfam" id="PF05201"/>
    </source>
</evidence>
<feature type="binding site" evidence="4">
    <location>
        <position position="50"/>
    </location>
    <ligand>
        <name>substrate</name>
    </ligand>
</feature>
<name>A0A0F0CLM9_9BACT</name>
<feature type="domain" description="Glutamyl-tRNA reductase N-terminal" evidence="6">
    <location>
        <begin position="35"/>
        <end position="97"/>
    </location>
</feature>
<dbReference type="InterPro" id="IPR006151">
    <property type="entry name" value="Shikm_DH/Glu-tRNA_Rdtase"/>
</dbReference>
<evidence type="ECO:0000313" key="7">
    <source>
        <dbReference type="EMBL" id="KJJ84218.1"/>
    </source>
</evidence>
<feature type="binding site" evidence="4">
    <location>
        <begin position="130"/>
        <end position="135"/>
    </location>
    <ligand>
        <name>NADP(+)</name>
        <dbReference type="ChEBI" id="CHEBI:58349"/>
    </ligand>
</feature>
<comment type="caution">
    <text evidence="7">The sequence shown here is derived from an EMBL/GenBank/DDBJ whole genome shotgun (WGS) entry which is preliminary data.</text>
</comment>
<feature type="binding site" evidence="4">
    <location>
        <position position="61"/>
    </location>
    <ligand>
        <name>substrate</name>
    </ligand>
</feature>
<dbReference type="SUPFAM" id="SSF69742">
    <property type="entry name" value="Glutamyl tRNA-reductase catalytic, N-terminal domain"/>
    <property type="match status" value="1"/>
</dbReference>
<dbReference type="Pfam" id="PF01488">
    <property type="entry name" value="Shikimate_DH"/>
    <property type="match status" value="1"/>
</dbReference>
<dbReference type="Gene3D" id="3.40.50.720">
    <property type="entry name" value="NAD(P)-binding Rossmann-like Domain"/>
    <property type="match status" value="1"/>
</dbReference>
<dbReference type="GO" id="GO:0050661">
    <property type="term" value="F:NADP binding"/>
    <property type="evidence" value="ECO:0007669"/>
    <property type="project" value="InterPro"/>
</dbReference>
<dbReference type="Proteomes" id="UP000033428">
    <property type="component" value="Unassembled WGS sequence"/>
</dbReference>
<dbReference type="EMBL" id="JYNY01000381">
    <property type="protein sequence ID" value="KJJ84218.1"/>
    <property type="molecule type" value="Genomic_DNA"/>
</dbReference>
<dbReference type="UniPathway" id="UPA00251">
    <property type="reaction ID" value="UER00316"/>
</dbReference>
<evidence type="ECO:0000256" key="1">
    <source>
        <dbReference type="ARBA" id="ARBA00022857"/>
    </source>
</evidence>
<dbReference type="SUPFAM" id="SSF51735">
    <property type="entry name" value="NAD(P)-binding Rossmann-fold domains"/>
    <property type="match status" value="1"/>
</dbReference>
<dbReference type="Pfam" id="PF05201">
    <property type="entry name" value="GlutR_N"/>
    <property type="match status" value="1"/>
</dbReference>
<dbReference type="Gene3D" id="3.30.460.30">
    <property type="entry name" value="Glutamyl-tRNA reductase, N-terminal domain"/>
    <property type="match status" value="1"/>
</dbReference>
<comment type="subunit">
    <text evidence="4">Homodimer.</text>
</comment>
<comment type="similarity">
    <text evidence="4">Belongs to the glutamyl-tRNA reductase family.</text>
</comment>
<comment type="miscellaneous">
    <text evidence="4">During catalysis, the active site Cys acts as a nucleophile attacking the alpha-carbonyl group of tRNA-bound glutamate with the formation of a thioester intermediate between enzyme and glutamate, and the concomitant release of tRNA(Glu). The thioester intermediate is finally reduced by direct hydride transfer from NADPH, to form the product GSA.</text>
</comment>
<protein>
    <recommendedName>
        <fullName evidence="4">Glutamyl-tRNA reductase</fullName>
        <shortName evidence="4">GluTR</shortName>
        <ecNumber evidence="4">1.2.1.70</ecNumber>
    </recommendedName>
</protein>
<comment type="domain">
    <text evidence="4">Possesses an unusual extended V-shaped dimeric structure with each monomer consisting of three distinct domains arranged along a curved 'spinal' alpha-helix. The N-terminal catalytic domain specifically recognizes the glutamate moiety of the substrate. The second domain is the NADPH-binding domain, and the third C-terminal domain is responsible for dimerization.</text>
</comment>
<dbReference type="InterPro" id="IPR000343">
    <property type="entry name" value="4pyrrol_synth_GluRdtase"/>
</dbReference>
<dbReference type="PANTHER" id="PTHR43013">
    <property type="entry name" value="GLUTAMYL-TRNA REDUCTASE"/>
    <property type="match status" value="1"/>
</dbReference>
<comment type="caution">
    <text evidence="4">Lacks conserved residue(s) required for the propagation of feature annotation.</text>
</comment>
<dbReference type="GO" id="GO:0019353">
    <property type="term" value="P:protoporphyrinogen IX biosynthetic process from glutamate"/>
    <property type="evidence" value="ECO:0007669"/>
    <property type="project" value="TreeGrafter"/>
</dbReference>
<keyword evidence="2 4" id="KW-0560">Oxidoreductase</keyword>
<evidence type="ECO:0000256" key="2">
    <source>
        <dbReference type="ARBA" id="ARBA00023002"/>
    </source>
</evidence>
<gene>
    <name evidence="4" type="primary">hemA</name>
    <name evidence="7" type="ORF">OMAG_001902</name>
</gene>
<dbReference type="InterPro" id="IPR036343">
    <property type="entry name" value="GluRdtase_N_sf"/>
</dbReference>
<keyword evidence="1 4" id="KW-0521">NADP</keyword>
<accession>A0A0F0CLM9</accession>
<comment type="pathway">
    <text evidence="4">Porphyrin-containing compound metabolism; protoporphyrin-IX biosynthesis; 5-aminolevulinate from L-glutamyl-tRNA(Glu): step 1/2.</text>
</comment>
<evidence type="ECO:0000259" key="5">
    <source>
        <dbReference type="Pfam" id="PF01488"/>
    </source>
</evidence>
<comment type="catalytic activity">
    <reaction evidence="4">
        <text>(S)-4-amino-5-oxopentanoate + tRNA(Glu) + NADP(+) = L-glutamyl-tRNA(Glu) + NADPH + H(+)</text>
        <dbReference type="Rhea" id="RHEA:12344"/>
        <dbReference type="Rhea" id="RHEA-COMP:9663"/>
        <dbReference type="Rhea" id="RHEA-COMP:9680"/>
        <dbReference type="ChEBI" id="CHEBI:15378"/>
        <dbReference type="ChEBI" id="CHEBI:57501"/>
        <dbReference type="ChEBI" id="CHEBI:57783"/>
        <dbReference type="ChEBI" id="CHEBI:58349"/>
        <dbReference type="ChEBI" id="CHEBI:78442"/>
        <dbReference type="ChEBI" id="CHEBI:78520"/>
        <dbReference type="EC" id="1.2.1.70"/>
    </reaction>
</comment>
<keyword evidence="3 4" id="KW-0627">Porphyrin biosynthesis</keyword>
<feature type="domain" description="Quinate/shikimate 5-dehydrogenase/glutamyl-tRNA reductase" evidence="5">
    <location>
        <begin position="116"/>
        <end position="239"/>
    </location>
</feature>
<comment type="function">
    <text evidence="4">Catalyzes the NADPH-dependent reduction of glutamyl-tRNA(Glu) to glutamate 1-semialdehyde (GSA).</text>
</comment>
<dbReference type="InterPro" id="IPR036291">
    <property type="entry name" value="NAD(P)-bd_dom_sf"/>
</dbReference>
<keyword evidence="8" id="KW-1185">Reference proteome</keyword>